<feature type="coiled-coil region" evidence="1">
    <location>
        <begin position="132"/>
        <end position="159"/>
    </location>
</feature>
<dbReference type="eggNOG" id="COG3645">
    <property type="taxonomic scope" value="Bacteria"/>
</dbReference>
<dbReference type="Pfam" id="PF09669">
    <property type="entry name" value="Phage_pRha"/>
    <property type="match status" value="1"/>
</dbReference>
<dbReference type="Proteomes" id="UP000005546">
    <property type="component" value="Unassembled WGS sequence"/>
</dbReference>
<dbReference type="NCBIfam" id="TIGR02681">
    <property type="entry name" value="phage_pRha"/>
    <property type="match status" value="1"/>
</dbReference>
<keyword evidence="1" id="KW-0175">Coiled coil</keyword>
<name>F3QQU7_9BACT</name>
<dbReference type="RefSeq" id="WP_008624926.1">
    <property type="nucleotide sequence ID" value="NZ_GL883822.1"/>
</dbReference>
<evidence type="ECO:0000259" key="2">
    <source>
        <dbReference type="Pfam" id="PF03374"/>
    </source>
</evidence>
<feature type="domain" description="Antirepressor protein C-terminal" evidence="2">
    <location>
        <begin position="152"/>
        <end position="253"/>
    </location>
</feature>
<dbReference type="OrthoDB" id="1078540at2"/>
<gene>
    <name evidence="3" type="ORF">HMPREF9442_00540</name>
</gene>
<dbReference type="STRING" id="762982.HMPREF9442_00540"/>
<dbReference type="Pfam" id="PF03374">
    <property type="entry name" value="ANT"/>
    <property type="match status" value="1"/>
</dbReference>
<dbReference type="InterPro" id="IPR014054">
    <property type="entry name" value="Phage_regulatory_Rha"/>
</dbReference>
<comment type="caution">
    <text evidence="3">The sequence shown here is derived from an EMBL/GenBank/DDBJ whole genome shotgun (WGS) entry which is preliminary data.</text>
</comment>
<protein>
    <submittedName>
        <fullName evidence="3">Phage regulatory protein, Rha family</fullName>
    </submittedName>
</protein>
<dbReference type="AlphaFoldDB" id="F3QQU7"/>
<dbReference type="InterPro" id="IPR005039">
    <property type="entry name" value="Ant_C"/>
</dbReference>
<accession>F3QQU7</accession>
<proteinExistence type="predicted"/>
<reference evidence="3 4" key="1">
    <citation type="submission" date="2011-02" db="EMBL/GenBank/DDBJ databases">
        <authorList>
            <person name="Weinstock G."/>
            <person name="Sodergren E."/>
            <person name="Clifton S."/>
            <person name="Fulton L."/>
            <person name="Fulton B."/>
            <person name="Courtney L."/>
            <person name="Fronick C."/>
            <person name="Harrison M."/>
            <person name="Strong C."/>
            <person name="Farmer C."/>
            <person name="Delahaunty K."/>
            <person name="Markovic C."/>
            <person name="Hall O."/>
            <person name="Minx P."/>
            <person name="Tomlinson C."/>
            <person name="Mitreva M."/>
            <person name="Hou S."/>
            <person name="Chen J."/>
            <person name="Wollam A."/>
            <person name="Pepin K.H."/>
            <person name="Johnson M."/>
            <person name="Bhonagiri V."/>
            <person name="Zhang X."/>
            <person name="Suruliraj S."/>
            <person name="Warren W."/>
            <person name="Chinwalla A."/>
            <person name="Mardis E.R."/>
            <person name="Wilson R.K."/>
        </authorList>
    </citation>
    <scope>NUCLEOTIDE SEQUENCE [LARGE SCALE GENOMIC DNA]</scope>
    <source>
        <strain evidence="3 4">YIT 11841</strain>
    </source>
</reference>
<dbReference type="eggNOG" id="COG3646">
    <property type="taxonomic scope" value="Bacteria"/>
</dbReference>
<dbReference type="EMBL" id="AFBR01000018">
    <property type="protein sequence ID" value="EGG56538.1"/>
    <property type="molecule type" value="Genomic_DNA"/>
</dbReference>
<organism evidence="3 4">
    <name type="scientific">Paraprevotella xylaniphila YIT 11841</name>
    <dbReference type="NCBI Taxonomy" id="762982"/>
    <lineage>
        <taxon>Bacteria</taxon>
        <taxon>Pseudomonadati</taxon>
        <taxon>Bacteroidota</taxon>
        <taxon>Bacteroidia</taxon>
        <taxon>Bacteroidales</taxon>
        <taxon>Prevotellaceae</taxon>
        <taxon>Paraprevotella</taxon>
    </lineage>
</organism>
<evidence type="ECO:0000256" key="1">
    <source>
        <dbReference type="SAM" id="Coils"/>
    </source>
</evidence>
<dbReference type="HOGENOM" id="CLU_046670_7_4_10"/>
<sequence>MNELVFKGANDQALTSSLLVAEKFGKNHSDVVRAIDNIIAKDTVIQCDAKLRTHTMFFEYSEDVPQPNGGVKPARRYAMNRDGFTLLAMGFTGDKALQFKLDYISAFNKMEETIKSGGYLVPHSFSEALILAANQQKQIEEQQKQISAMSTEIVEMKKKTDYLEIILSSKGTVVTTQIAQDYGMSAKAFNKILAENGIQRKVNGQWILYAPYMSKGYVHSKSVNITHRDGRPDVIMNTEWTQRGRLFIYETLKRKDILPLIERAS</sequence>
<keyword evidence="4" id="KW-1185">Reference proteome</keyword>
<evidence type="ECO:0000313" key="3">
    <source>
        <dbReference type="EMBL" id="EGG56538.1"/>
    </source>
</evidence>
<evidence type="ECO:0000313" key="4">
    <source>
        <dbReference type="Proteomes" id="UP000005546"/>
    </source>
</evidence>
<dbReference type="GO" id="GO:0003677">
    <property type="term" value="F:DNA binding"/>
    <property type="evidence" value="ECO:0007669"/>
    <property type="project" value="InterPro"/>
</dbReference>